<proteinExistence type="predicted"/>
<protein>
    <submittedName>
        <fullName evidence="1">Uncharacterized protein</fullName>
    </submittedName>
</protein>
<dbReference type="EMBL" id="GBRH01216892">
    <property type="protein sequence ID" value="JAD81003.1"/>
    <property type="molecule type" value="Transcribed_RNA"/>
</dbReference>
<reference evidence="1" key="1">
    <citation type="submission" date="2014-09" db="EMBL/GenBank/DDBJ databases">
        <authorList>
            <person name="Magalhaes I.L.F."/>
            <person name="Oliveira U."/>
            <person name="Santos F.R."/>
            <person name="Vidigal T.H.D.A."/>
            <person name="Brescovit A.D."/>
            <person name="Santos A.J."/>
        </authorList>
    </citation>
    <scope>NUCLEOTIDE SEQUENCE</scope>
    <source>
        <tissue evidence="1">Shoot tissue taken approximately 20 cm above the soil surface</tissue>
    </source>
</reference>
<evidence type="ECO:0000313" key="1">
    <source>
        <dbReference type="EMBL" id="JAD81003.1"/>
    </source>
</evidence>
<organism evidence="1">
    <name type="scientific">Arundo donax</name>
    <name type="common">Giant reed</name>
    <name type="synonym">Donax arundinaceus</name>
    <dbReference type="NCBI Taxonomy" id="35708"/>
    <lineage>
        <taxon>Eukaryota</taxon>
        <taxon>Viridiplantae</taxon>
        <taxon>Streptophyta</taxon>
        <taxon>Embryophyta</taxon>
        <taxon>Tracheophyta</taxon>
        <taxon>Spermatophyta</taxon>
        <taxon>Magnoliopsida</taxon>
        <taxon>Liliopsida</taxon>
        <taxon>Poales</taxon>
        <taxon>Poaceae</taxon>
        <taxon>PACMAD clade</taxon>
        <taxon>Arundinoideae</taxon>
        <taxon>Arundineae</taxon>
        <taxon>Arundo</taxon>
    </lineage>
</organism>
<accession>A0A0A9D2T9</accession>
<name>A0A0A9D2T9_ARUDO</name>
<dbReference type="AlphaFoldDB" id="A0A0A9D2T9"/>
<sequence>MSPDPFKIRLDKLSIEYLNAQIRVHMKSWRPSQVDAVLQSESCRRESLSRFIFSIVYRCGCIDGFDVLVSRWEQIISRLCSTED</sequence>
<reference evidence="1" key="2">
    <citation type="journal article" date="2015" name="Data Brief">
        <title>Shoot transcriptome of the giant reed, Arundo donax.</title>
        <authorList>
            <person name="Barrero R.A."/>
            <person name="Guerrero F.D."/>
            <person name="Moolhuijzen P."/>
            <person name="Goolsby J.A."/>
            <person name="Tidwell J."/>
            <person name="Bellgard S.E."/>
            <person name="Bellgard M.I."/>
        </authorList>
    </citation>
    <scope>NUCLEOTIDE SEQUENCE</scope>
    <source>
        <tissue evidence="1">Shoot tissue taken approximately 20 cm above the soil surface</tissue>
    </source>
</reference>